<proteinExistence type="predicted"/>
<dbReference type="RefSeq" id="YP_009612083.1">
    <property type="nucleotide sequence ID" value="NC_042013.1"/>
</dbReference>
<evidence type="ECO:0000313" key="2">
    <source>
        <dbReference type="Proteomes" id="UP000223025"/>
    </source>
</evidence>
<dbReference type="KEGG" id="vg:40088421"/>
<dbReference type="EMBL" id="MF403008">
    <property type="protein sequence ID" value="AUZ95177.1"/>
    <property type="molecule type" value="Genomic_DNA"/>
</dbReference>
<protein>
    <submittedName>
        <fullName evidence="1">Uncharacterized protein</fullName>
    </submittedName>
</protein>
<name>A0A2L0V066_9CAUD</name>
<keyword evidence="2" id="KW-1185">Reference proteome</keyword>
<dbReference type="GeneID" id="40088421"/>
<organism evidence="1 2">
    <name type="scientific">Agrobacterium phage Atu_ph07</name>
    <dbReference type="NCBI Taxonomy" id="2024264"/>
    <lineage>
        <taxon>Viruses</taxon>
        <taxon>Duplodnaviria</taxon>
        <taxon>Heunggongvirae</taxon>
        <taxon>Uroviricota</taxon>
        <taxon>Caudoviricetes</taxon>
        <taxon>Polybotosvirus</taxon>
        <taxon>Polybotosvirus Atuph07</taxon>
    </lineage>
</organism>
<evidence type="ECO:0000313" key="1">
    <source>
        <dbReference type="EMBL" id="AUZ95177.1"/>
    </source>
</evidence>
<reference evidence="1 2" key="1">
    <citation type="submission" date="2017-06" db="EMBL/GenBank/DDBJ databases">
        <authorList>
            <person name="Kim H.J."/>
            <person name="Triplett B.A."/>
        </authorList>
    </citation>
    <scope>NUCLEOTIDE SEQUENCE [LARGE SCALE GENOMIC DNA]</scope>
</reference>
<accession>A0A2L0V066</accession>
<dbReference type="Proteomes" id="UP000223025">
    <property type="component" value="Segment"/>
</dbReference>
<sequence>MAIDKNEMMEFLKEHLRVNIKVDTDSSYSGDSQYVTITATLDFDEVEVSRTEDSFYIYKS</sequence>